<dbReference type="PANTHER" id="PTHR38338:SF1">
    <property type="entry name" value="AGAP013079-PA"/>
    <property type="match status" value="1"/>
</dbReference>
<protein>
    <submittedName>
        <fullName evidence="2">Uncharacterized protein</fullName>
    </submittedName>
</protein>
<dbReference type="Proteomes" id="UP000821853">
    <property type="component" value="Unassembled WGS sequence"/>
</dbReference>
<sequence>MAFMMPVVRNDYSIYDRSRRTSPERSNAGSPLGSGSLSTSPSMHAGSGEDVRKMYRTSDHLDVICGSPNRSRSGSFTQVKKFHHLLVDTLKRAAHHSSHSHLGPGAPCPASGSSTSVHKNEERVDDGERPYEKEDEEGRRER</sequence>
<name>A0A9J6GX67_HAELO</name>
<feature type="compositionally biased region" description="Basic and acidic residues" evidence="1">
    <location>
        <begin position="118"/>
        <end position="142"/>
    </location>
</feature>
<keyword evidence="3" id="KW-1185">Reference proteome</keyword>
<dbReference type="AlphaFoldDB" id="A0A9J6GX67"/>
<evidence type="ECO:0000313" key="2">
    <source>
        <dbReference type="EMBL" id="KAH9383095.1"/>
    </source>
</evidence>
<gene>
    <name evidence="2" type="ORF">HPB48_023830</name>
</gene>
<organism evidence="2 3">
    <name type="scientific">Haemaphysalis longicornis</name>
    <name type="common">Bush tick</name>
    <dbReference type="NCBI Taxonomy" id="44386"/>
    <lineage>
        <taxon>Eukaryota</taxon>
        <taxon>Metazoa</taxon>
        <taxon>Ecdysozoa</taxon>
        <taxon>Arthropoda</taxon>
        <taxon>Chelicerata</taxon>
        <taxon>Arachnida</taxon>
        <taxon>Acari</taxon>
        <taxon>Parasitiformes</taxon>
        <taxon>Ixodida</taxon>
        <taxon>Ixodoidea</taxon>
        <taxon>Ixodidae</taxon>
        <taxon>Haemaphysalinae</taxon>
        <taxon>Haemaphysalis</taxon>
    </lineage>
</organism>
<dbReference type="VEuPathDB" id="VectorBase:HLOH_062403"/>
<dbReference type="OMA" id="NADHEPR"/>
<dbReference type="PANTHER" id="PTHR38338">
    <property type="entry name" value="AGAP013079-PA"/>
    <property type="match status" value="1"/>
</dbReference>
<reference evidence="2 3" key="1">
    <citation type="journal article" date="2020" name="Cell">
        <title>Large-Scale Comparative Analyses of Tick Genomes Elucidate Their Genetic Diversity and Vector Capacities.</title>
        <authorList>
            <consortium name="Tick Genome and Microbiome Consortium (TIGMIC)"/>
            <person name="Jia N."/>
            <person name="Wang J."/>
            <person name="Shi W."/>
            <person name="Du L."/>
            <person name="Sun Y."/>
            <person name="Zhan W."/>
            <person name="Jiang J.F."/>
            <person name="Wang Q."/>
            <person name="Zhang B."/>
            <person name="Ji P."/>
            <person name="Bell-Sakyi L."/>
            <person name="Cui X.M."/>
            <person name="Yuan T.T."/>
            <person name="Jiang B.G."/>
            <person name="Yang W.F."/>
            <person name="Lam T.T."/>
            <person name="Chang Q.C."/>
            <person name="Ding S.J."/>
            <person name="Wang X.J."/>
            <person name="Zhu J.G."/>
            <person name="Ruan X.D."/>
            <person name="Zhao L."/>
            <person name="Wei J.T."/>
            <person name="Ye R.Z."/>
            <person name="Que T.C."/>
            <person name="Du C.H."/>
            <person name="Zhou Y.H."/>
            <person name="Cheng J.X."/>
            <person name="Dai P.F."/>
            <person name="Guo W.B."/>
            <person name="Han X.H."/>
            <person name="Huang E.J."/>
            <person name="Li L.F."/>
            <person name="Wei W."/>
            <person name="Gao Y.C."/>
            <person name="Liu J.Z."/>
            <person name="Shao H.Z."/>
            <person name="Wang X."/>
            <person name="Wang C.C."/>
            <person name="Yang T.C."/>
            <person name="Huo Q.B."/>
            <person name="Li W."/>
            <person name="Chen H.Y."/>
            <person name="Chen S.E."/>
            <person name="Zhou L.G."/>
            <person name="Ni X.B."/>
            <person name="Tian J.H."/>
            <person name="Sheng Y."/>
            <person name="Liu T."/>
            <person name="Pan Y.S."/>
            <person name="Xia L.Y."/>
            <person name="Li J."/>
            <person name="Zhao F."/>
            <person name="Cao W.C."/>
        </authorList>
    </citation>
    <scope>NUCLEOTIDE SEQUENCE [LARGE SCALE GENOMIC DNA]</scope>
    <source>
        <strain evidence="2">HaeL-2018</strain>
    </source>
</reference>
<evidence type="ECO:0000256" key="1">
    <source>
        <dbReference type="SAM" id="MobiDB-lite"/>
    </source>
</evidence>
<comment type="caution">
    <text evidence="2">The sequence shown here is derived from an EMBL/GenBank/DDBJ whole genome shotgun (WGS) entry which is preliminary data.</text>
</comment>
<dbReference type="OrthoDB" id="6357957at2759"/>
<accession>A0A9J6GX67</accession>
<feature type="region of interest" description="Disordered" evidence="1">
    <location>
        <begin position="93"/>
        <end position="142"/>
    </location>
</feature>
<feature type="region of interest" description="Disordered" evidence="1">
    <location>
        <begin position="16"/>
        <end position="53"/>
    </location>
</feature>
<proteinExistence type="predicted"/>
<dbReference type="EMBL" id="JABSTR010000976">
    <property type="protein sequence ID" value="KAH9383095.1"/>
    <property type="molecule type" value="Genomic_DNA"/>
</dbReference>
<evidence type="ECO:0000313" key="3">
    <source>
        <dbReference type="Proteomes" id="UP000821853"/>
    </source>
</evidence>
<feature type="compositionally biased region" description="Low complexity" evidence="1">
    <location>
        <begin position="29"/>
        <end position="42"/>
    </location>
</feature>